<dbReference type="PANTHER" id="PTHR46211:SF1">
    <property type="entry name" value="GLYCEROPHOSPHODIESTER PHOSPHODIESTERASE, CYTOPLASMIC"/>
    <property type="match status" value="1"/>
</dbReference>
<dbReference type="Proteomes" id="UP001332243">
    <property type="component" value="Unassembled WGS sequence"/>
</dbReference>
<organism evidence="3 4">
    <name type="scientific">Plantactinospora sonchi</name>
    <dbReference type="NCBI Taxonomy" id="1544735"/>
    <lineage>
        <taxon>Bacteria</taxon>
        <taxon>Bacillati</taxon>
        <taxon>Actinomycetota</taxon>
        <taxon>Actinomycetes</taxon>
        <taxon>Micromonosporales</taxon>
        <taxon>Micromonosporaceae</taxon>
        <taxon>Plantactinospora</taxon>
    </lineage>
</organism>
<evidence type="ECO:0000313" key="4">
    <source>
        <dbReference type="Proteomes" id="UP001332243"/>
    </source>
</evidence>
<gene>
    <name evidence="3" type="ORF">V1633_32140</name>
</gene>
<accession>A0ABU7S311</accession>
<dbReference type="InterPro" id="IPR017946">
    <property type="entry name" value="PLC-like_Pdiesterase_TIM-brl"/>
</dbReference>
<reference evidence="3 4" key="1">
    <citation type="submission" date="2024-01" db="EMBL/GenBank/DDBJ databases">
        <title>Genome insights into Plantactinospora sonchi sp. nov.</title>
        <authorList>
            <person name="Wang L."/>
        </authorList>
    </citation>
    <scope>NUCLEOTIDE SEQUENCE [LARGE SCALE GENOMIC DNA]</scope>
    <source>
        <strain evidence="3 4">NEAU-QY2</strain>
    </source>
</reference>
<evidence type="ECO:0000256" key="1">
    <source>
        <dbReference type="SAM" id="SignalP"/>
    </source>
</evidence>
<feature type="chain" id="PRO_5045962607" evidence="1">
    <location>
        <begin position="48"/>
        <end position="636"/>
    </location>
</feature>
<dbReference type="SUPFAM" id="SSF51695">
    <property type="entry name" value="PLC-like phosphodiesterases"/>
    <property type="match status" value="1"/>
</dbReference>
<evidence type="ECO:0000313" key="3">
    <source>
        <dbReference type="EMBL" id="MEE6263141.1"/>
    </source>
</evidence>
<dbReference type="PROSITE" id="PS51704">
    <property type="entry name" value="GP_PDE"/>
    <property type="match status" value="1"/>
</dbReference>
<dbReference type="Gene3D" id="3.20.20.190">
    <property type="entry name" value="Phosphatidylinositol (PI) phosphodiesterase"/>
    <property type="match status" value="1"/>
</dbReference>
<proteinExistence type="predicted"/>
<feature type="signal peptide" evidence="1">
    <location>
        <begin position="1"/>
        <end position="47"/>
    </location>
</feature>
<dbReference type="EMBL" id="JAZGQK010000034">
    <property type="protein sequence ID" value="MEE6263141.1"/>
    <property type="molecule type" value="Genomic_DNA"/>
</dbReference>
<dbReference type="RefSeq" id="WP_331218078.1">
    <property type="nucleotide sequence ID" value="NZ_JAZGQK010000034.1"/>
</dbReference>
<feature type="domain" description="GP-PDE" evidence="2">
    <location>
        <begin position="245"/>
        <end position="481"/>
    </location>
</feature>
<keyword evidence="1" id="KW-0732">Signal</keyword>
<comment type="caution">
    <text evidence="3">The sequence shown here is derived from an EMBL/GenBank/DDBJ whole genome shotgun (WGS) entry which is preliminary data.</text>
</comment>
<dbReference type="Gene3D" id="2.60.120.560">
    <property type="entry name" value="Exo-inulinase, domain 1"/>
    <property type="match status" value="1"/>
</dbReference>
<dbReference type="InterPro" id="IPR030395">
    <property type="entry name" value="GP_PDE_dom"/>
</dbReference>
<keyword evidence="4" id="KW-1185">Reference proteome</keyword>
<protein>
    <submittedName>
        <fullName evidence="3">Glycerophosphodiester phosphodiesterase family protein</fullName>
    </submittedName>
</protein>
<dbReference type="Pfam" id="PF03009">
    <property type="entry name" value="GDPD"/>
    <property type="match status" value="1"/>
</dbReference>
<dbReference type="PANTHER" id="PTHR46211">
    <property type="entry name" value="GLYCEROPHOSPHORYL DIESTER PHOSPHODIESTERASE"/>
    <property type="match status" value="1"/>
</dbReference>
<name>A0ABU7S311_9ACTN</name>
<sequence length="636" mass="66581">MTVSPARATRGHLAARFGSRTRVAAALAALAVPGAALVVASPPPAVAEPTDVVIAEDFSAGTLPAGWRVVDGTWKVENGRLLGTSASSSANNKVTFGGHLTDFRFEATVRFESAQSAARWAALGLDVPADGSTPWWIATMRSGSTASNGLEFAQRTTANAWNVTNTGSAPYAANTGRDVRVAVEVHGNQARWFFDGTERLRTSSLQRSTGGGLGLFVNGAAVSFDDVKVTELPPNGYLRPAGSPFTVIAHRGASSAAPENTLVAQEIARRAGADWIENDVQPSRDGVPFILHDGTVDRTTNGTGNLRDLTSAQLKALDAGSWFAPQYAGARIPTLAEQLADLRTRGGNLLLEIKGRHTKDEVAKIVQVIRDERMTDRVFVQSFEVDALRHSRELAPELPLGLLRSTLDADPVALAKELGLTAYNPDGNALLARPSVIADLHRAGVAVMAWTMDSAGQWQRLEQAGADAIITNRPAELAGWNAALLQRPQPGATTVTITSPAPAAHLDRAQSPVLAVAATEADTVTLTLDGKPVTVGEKLNLATLGAGPHTLVATATGPTGTASTTGTFTVTASQAGLGYLVLTSGVDRKAVAWMTKKLGDGKYADLAKYADREAGKLIPAEAARVIAADARTLAGK</sequence>
<evidence type="ECO:0000259" key="2">
    <source>
        <dbReference type="PROSITE" id="PS51704"/>
    </source>
</evidence>